<evidence type="ECO:0000256" key="4">
    <source>
        <dbReference type="ARBA" id="ARBA00022519"/>
    </source>
</evidence>
<dbReference type="eggNOG" id="COG2391">
    <property type="taxonomic scope" value="Bacteria"/>
</dbReference>
<feature type="transmembrane region" description="Helical" evidence="9">
    <location>
        <begin position="198"/>
        <end position="217"/>
    </location>
</feature>
<dbReference type="InterPro" id="IPR007272">
    <property type="entry name" value="Sulf_transp_TsuA/YedE"/>
</dbReference>
<keyword evidence="3" id="KW-1003">Cell membrane</keyword>
<evidence type="ECO:0000256" key="5">
    <source>
        <dbReference type="ARBA" id="ARBA00022692"/>
    </source>
</evidence>
<accession>A0A0A3IYH7</accession>
<dbReference type="PANTHER" id="PTHR30574">
    <property type="entry name" value="INNER MEMBRANE PROTEIN YEDE"/>
    <property type="match status" value="1"/>
</dbReference>
<dbReference type="PANTHER" id="PTHR30574:SF1">
    <property type="entry name" value="SULPHUR TRANSPORT DOMAIN-CONTAINING PROTEIN"/>
    <property type="match status" value="1"/>
</dbReference>
<feature type="transmembrane region" description="Helical" evidence="9">
    <location>
        <begin position="144"/>
        <end position="169"/>
    </location>
</feature>
<keyword evidence="4" id="KW-0997">Cell inner membrane</keyword>
<reference evidence="10 11" key="1">
    <citation type="submission" date="2014-02" db="EMBL/GenBank/DDBJ databases">
        <title>Draft genome sequence of Lysinibacillus odysseyi NBRC 100172.</title>
        <authorList>
            <person name="Zhang F."/>
            <person name="Wang G."/>
            <person name="Zhang L."/>
        </authorList>
    </citation>
    <scope>NUCLEOTIDE SEQUENCE [LARGE SCALE GENOMIC DNA]</scope>
    <source>
        <strain evidence="10 11">NBRC 100172</strain>
    </source>
</reference>
<dbReference type="AlphaFoldDB" id="A0A0A3IYH7"/>
<comment type="subcellular location">
    <subcellularLocation>
        <location evidence="1">Cell inner membrane</location>
        <topology evidence="1">Multi-pass membrane protein</topology>
    </subcellularLocation>
</comment>
<keyword evidence="2" id="KW-0813">Transport</keyword>
<evidence type="ECO:0000256" key="1">
    <source>
        <dbReference type="ARBA" id="ARBA00004429"/>
    </source>
</evidence>
<feature type="transmembrane region" description="Helical" evidence="9">
    <location>
        <begin position="41"/>
        <end position="65"/>
    </location>
</feature>
<dbReference type="Pfam" id="PF04143">
    <property type="entry name" value="Sulf_transp"/>
    <property type="match status" value="1"/>
</dbReference>
<dbReference type="Proteomes" id="UP000030437">
    <property type="component" value="Unassembled WGS sequence"/>
</dbReference>
<keyword evidence="5 9" id="KW-0812">Transmembrane</keyword>
<evidence type="ECO:0000313" key="11">
    <source>
        <dbReference type="Proteomes" id="UP000030437"/>
    </source>
</evidence>
<gene>
    <name evidence="10" type="ORF">CD32_01525</name>
</gene>
<keyword evidence="7 9" id="KW-0472">Membrane</keyword>
<sequence>MSFGLLTGLLCGALLGFVMQRGRFCLTGGFRDMYIAKDNRMFYALLIAIAVQSVGVYTLISLGVFEFTTGTISLLAVIAGSFIFGIGIIFAGGCATGTWYRAGEGLVGSWMALAGYMLVAAMMRTGPLAPIDTKLKSYEVGNNSMAATFGVSPWILIAILVVIVAFIVYRELKKPKVKIPSLKPKKTGLAHVLFEKRWNPFVTATLIGVIATLAWPLSVATGRMGGLGITTPSANILQFLVTGDISFVNWGVFLVLGVFFGSMFAAKMSGEFRFRMPDVKTGLNSFSGGLMMGFGASLAGGCSIGNGLVMTAMMTWSGWISLVFMILGTWTASYFVFVRPRKKAQAARSEAVTA</sequence>
<evidence type="ECO:0000256" key="7">
    <source>
        <dbReference type="ARBA" id="ARBA00023136"/>
    </source>
</evidence>
<feature type="transmembrane region" description="Helical" evidence="9">
    <location>
        <begin position="247"/>
        <end position="266"/>
    </location>
</feature>
<proteinExistence type="inferred from homology"/>
<evidence type="ECO:0000256" key="9">
    <source>
        <dbReference type="SAM" id="Phobius"/>
    </source>
</evidence>
<dbReference type="STRING" id="1220589.CD32_01525"/>
<dbReference type="RefSeq" id="WP_036150442.1">
    <property type="nucleotide sequence ID" value="NZ_AVCX01000025.1"/>
</dbReference>
<dbReference type="GO" id="GO:0005886">
    <property type="term" value="C:plasma membrane"/>
    <property type="evidence" value="ECO:0007669"/>
    <property type="project" value="UniProtKB-SubCell"/>
</dbReference>
<name>A0A0A3IYH7_9BACI</name>
<evidence type="ECO:0000256" key="2">
    <source>
        <dbReference type="ARBA" id="ARBA00022448"/>
    </source>
</evidence>
<keyword evidence="11" id="KW-1185">Reference proteome</keyword>
<comment type="caution">
    <text evidence="10">The sequence shown here is derived from an EMBL/GenBank/DDBJ whole genome shotgun (WGS) entry which is preliminary data.</text>
</comment>
<evidence type="ECO:0000256" key="6">
    <source>
        <dbReference type="ARBA" id="ARBA00022989"/>
    </source>
</evidence>
<feature type="transmembrane region" description="Helical" evidence="9">
    <location>
        <begin position="286"/>
        <end position="310"/>
    </location>
</feature>
<protein>
    <submittedName>
        <fullName evidence="10">Membrane protein</fullName>
    </submittedName>
</protein>
<dbReference type="OrthoDB" id="9794165at2"/>
<feature type="transmembrane region" description="Helical" evidence="9">
    <location>
        <begin position="106"/>
        <end position="123"/>
    </location>
</feature>
<feature type="transmembrane region" description="Helical" evidence="9">
    <location>
        <begin position="72"/>
        <end position="100"/>
    </location>
</feature>
<evidence type="ECO:0000256" key="3">
    <source>
        <dbReference type="ARBA" id="ARBA00022475"/>
    </source>
</evidence>
<evidence type="ECO:0000313" key="10">
    <source>
        <dbReference type="EMBL" id="KGR88515.1"/>
    </source>
</evidence>
<dbReference type="EMBL" id="JPVP01000039">
    <property type="protein sequence ID" value="KGR88515.1"/>
    <property type="molecule type" value="Genomic_DNA"/>
</dbReference>
<evidence type="ECO:0000256" key="8">
    <source>
        <dbReference type="ARBA" id="ARBA00035655"/>
    </source>
</evidence>
<feature type="transmembrane region" description="Helical" evidence="9">
    <location>
        <begin position="316"/>
        <end position="338"/>
    </location>
</feature>
<keyword evidence="6 9" id="KW-1133">Transmembrane helix</keyword>
<organism evidence="10 11">
    <name type="scientific">Lysinibacillus odysseyi 34hs-1 = NBRC 100172</name>
    <dbReference type="NCBI Taxonomy" id="1220589"/>
    <lineage>
        <taxon>Bacteria</taxon>
        <taxon>Bacillati</taxon>
        <taxon>Bacillota</taxon>
        <taxon>Bacilli</taxon>
        <taxon>Bacillales</taxon>
        <taxon>Bacillaceae</taxon>
        <taxon>Lysinibacillus</taxon>
    </lineage>
</organism>
<comment type="similarity">
    <text evidence="8">Belongs to the TsuA/YedE (TC 9.B.102) family.</text>
</comment>